<gene>
    <name evidence="1" type="ORF">D9758_007914</name>
</gene>
<accession>A0A8H5FXL2</accession>
<evidence type="ECO:0000313" key="2">
    <source>
        <dbReference type="Proteomes" id="UP000559256"/>
    </source>
</evidence>
<keyword evidence="2" id="KW-1185">Reference proteome</keyword>
<dbReference type="OrthoDB" id="2788229at2759"/>
<sequence>MDLDHATPIHSSTMPNLPQELVEAVIDSVVLLPKRTGGSWQQTPDHIITLQSCSLVCKNWLPRSRRHLFHTFKIDAYADWRAGADIARKFEPLMETNDHPSCLPPEVTCLVRNLRISALDKLIAALTVNQDFLGCLPFTALTGIEIINEPAIDPEHPVFDGSCIDTRLLLAKNDMLESLRIYYASFSCCRDLMEMVLPLQKNLQFHTLDLEWIHIPDEPDKEDDEEEEDEVKERLRLELLDYLAHRPGVTNQPSCQLRTLKYRIVDVRVLEPLFLHPNSVFDLLTLEQLEFNFDSMNGFNWNPALQLLTRCESLVRLRMDVSCFVWYPSDECKLDPTPFRHLKTLDCLELDNMIDRSMDGCEQEHATVIRAIFTELSNLRCLRLHGSHDYYRIDESELDGSFDSALSTLPTFLREIQVDMNDFDDFLRLFPRACARGFVTGVQCEEHK</sequence>
<dbReference type="AlphaFoldDB" id="A0A8H5FXL2"/>
<comment type="caution">
    <text evidence="1">The sequence shown here is derived from an EMBL/GenBank/DDBJ whole genome shotgun (WGS) entry which is preliminary data.</text>
</comment>
<dbReference type="Proteomes" id="UP000559256">
    <property type="component" value="Unassembled WGS sequence"/>
</dbReference>
<protein>
    <submittedName>
        <fullName evidence="1">Uncharacterized protein</fullName>
    </submittedName>
</protein>
<name>A0A8H5FXL2_9AGAR</name>
<proteinExistence type="predicted"/>
<reference evidence="1 2" key="1">
    <citation type="journal article" date="2020" name="ISME J.">
        <title>Uncovering the hidden diversity of litter-decomposition mechanisms in mushroom-forming fungi.</title>
        <authorList>
            <person name="Floudas D."/>
            <person name="Bentzer J."/>
            <person name="Ahren D."/>
            <person name="Johansson T."/>
            <person name="Persson P."/>
            <person name="Tunlid A."/>
        </authorList>
    </citation>
    <scope>NUCLEOTIDE SEQUENCE [LARGE SCALE GENOMIC DNA]</scope>
    <source>
        <strain evidence="1 2">CBS 291.85</strain>
    </source>
</reference>
<organism evidence="1 2">
    <name type="scientific">Tetrapyrgos nigripes</name>
    <dbReference type="NCBI Taxonomy" id="182062"/>
    <lineage>
        <taxon>Eukaryota</taxon>
        <taxon>Fungi</taxon>
        <taxon>Dikarya</taxon>
        <taxon>Basidiomycota</taxon>
        <taxon>Agaricomycotina</taxon>
        <taxon>Agaricomycetes</taxon>
        <taxon>Agaricomycetidae</taxon>
        <taxon>Agaricales</taxon>
        <taxon>Marasmiineae</taxon>
        <taxon>Marasmiaceae</taxon>
        <taxon>Tetrapyrgos</taxon>
    </lineage>
</organism>
<dbReference type="EMBL" id="JAACJM010000065">
    <property type="protein sequence ID" value="KAF5352916.1"/>
    <property type="molecule type" value="Genomic_DNA"/>
</dbReference>
<evidence type="ECO:0000313" key="1">
    <source>
        <dbReference type="EMBL" id="KAF5352916.1"/>
    </source>
</evidence>